<dbReference type="NCBIfam" id="TIGR01444">
    <property type="entry name" value="fkbM_fam"/>
    <property type="match status" value="1"/>
</dbReference>
<dbReference type="SUPFAM" id="SSF53335">
    <property type="entry name" value="S-adenosyl-L-methionine-dependent methyltransferases"/>
    <property type="match status" value="1"/>
</dbReference>
<feature type="domain" description="Methyltransferase FkbM" evidence="1">
    <location>
        <begin position="17"/>
        <end position="144"/>
    </location>
</feature>
<accession>A0A0M0J731</accession>
<name>A0A0M0J731_9EUKA</name>
<comment type="caution">
    <text evidence="2">The sequence shown here is derived from an EMBL/GenBank/DDBJ whole genome shotgun (WGS) entry which is preliminary data.</text>
</comment>
<keyword evidence="3" id="KW-1185">Reference proteome</keyword>
<reference evidence="3" key="1">
    <citation type="journal article" date="2015" name="PLoS Genet.">
        <title>Genome Sequence and Transcriptome Analyses of Chrysochromulina tobin: Metabolic Tools for Enhanced Algal Fitness in the Prominent Order Prymnesiales (Haptophyceae).</title>
        <authorList>
            <person name="Hovde B.T."/>
            <person name="Deodato C.R."/>
            <person name="Hunsperger H.M."/>
            <person name="Ryken S.A."/>
            <person name="Yost W."/>
            <person name="Jha R.K."/>
            <person name="Patterson J."/>
            <person name="Monnat R.J. Jr."/>
            <person name="Barlow S.B."/>
            <person name="Starkenburg S.R."/>
            <person name="Cattolico R.A."/>
        </authorList>
    </citation>
    <scope>NUCLEOTIDE SEQUENCE</scope>
    <source>
        <strain evidence="3">CCMP291</strain>
    </source>
</reference>
<dbReference type="EMBL" id="JWZX01003279">
    <property type="protein sequence ID" value="KOO22401.1"/>
    <property type="molecule type" value="Genomic_DNA"/>
</dbReference>
<keyword evidence="2" id="KW-0808">Transferase</keyword>
<organism evidence="2 3">
    <name type="scientific">Chrysochromulina tobinii</name>
    <dbReference type="NCBI Taxonomy" id="1460289"/>
    <lineage>
        <taxon>Eukaryota</taxon>
        <taxon>Haptista</taxon>
        <taxon>Haptophyta</taxon>
        <taxon>Prymnesiophyceae</taxon>
        <taxon>Prymnesiales</taxon>
        <taxon>Chrysochromulinaceae</taxon>
        <taxon>Chrysochromulina</taxon>
    </lineage>
</organism>
<keyword evidence="2" id="KW-0489">Methyltransferase</keyword>
<evidence type="ECO:0000259" key="1">
    <source>
        <dbReference type="Pfam" id="PF05050"/>
    </source>
</evidence>
<dbReference type="AlphaFoldDB" id="A0A0M0J731"/>
<dbReference type="InterPro" id="IPR029063">
    <property type="entry name" value="SAM-dependent_MTases_sf"/>
</dbReference>
<dbReference type="GO" id="GO:0008168">
    <property type="term" value="F:methyltransferase activity"/>
    <property type="evidence" value="ECO:0007669"/>
    <property type="project" value="UniProtKB-KW"/>
</dbReference>
<dbReference type="Gene3D" id="3.40.50.150">
    <property type="entry name" value="Vaccinia Virus protein VP39"/>
    <property type="match status" value="1"/>
</dbReference>
<dbReference type="InterPro" id="IPR006342">
    <property type="entry name" value="FkbM_mtfrase"/>
</dbReference>
<sequence length="184" mass="20637">MLKLMHREAPHCLTRAYMFEPQEKYFPTLRQLVAAFAPRLTHIPAVAWNEDSTVPFFLSANSETSSLSNRMAGRFGSRKSINVTAVDLAAFVRRGASALPAPELLFLKLDVEGVEAQLLPFLLAEGALCKLTHLLIEWHLNAISPEQRLDALALKMALPSMLYYACRRKPPRIEYEALTAPECL</sequence>
<dbReference type="GO" id="GO:0032259">
    <property type="term" value="P:methylation"/>
    <property type="evidence" value="ECO:0007669"/>
    <property type="project" value="UniProtKB-KW"/>
</dbReference>
<gene>
    <name evidence="2" type="ORF">Ctob_005113</name>
</gene>
<protein>
    <submittedName>
        <fullName evidence="2">Methyltransferase family</fullName>
    </submittedName>
</protein>
<dbReference type="OrthoDB" id="10006218at2759"/>
<proteinExistence type="predicted"/>
<evidence type="ECO:0000313" key="3">
    <source>
        <dbReference type="Proteomes" id="UP000037460"/>
    </source>
</evidence>
<dbReference type="Pfam" id="PF05050">
    <property type="entry name" value="Methyltransf_21"/>
    <property type="match status" value="1"/>
</dbReference>
<evidence type="ECO:0000313" key="2">
    <source>
        <dbReference type="EMBL" id="KOO22401.1"/>
    </source>
</evidence>
<dbReference type="Proteomes" id="UP000037460">
    <property type="component" value="Unassembled WGS sequence"/>
</dbReference>